<name>A0A6J4KKU8_9ACTN</name>
<proteinExistence type="predicted"/>
<dbReference type="AlphaFoldDB" id="A0A6J4KKU8"/>
<feature type="region of interest" description="Disordered" evidence="1">
    <location>
        <begin position="1"/>
        <end position="26"/>
    </location>
</feature>
<evidence type="ECO:0000256" key="1">
    <source>
        <dbReference type="SAM" id="MobiDB-lite"/>
    </source>
</evidence>
<dbReference type="EMBL" id="CADCUB010000019">
    <property type="protein sequence ID" value="CAA9308836.1"/>
    <property type="molecule type" value="Genomic_DNA"/>
</dbReference>
<feature type="region of interest" description="Disordered" evidence="1">
    <location>
        <begin position="42"/>
        <end position="94"/>
    </location>
</feature>
<feature type="compositionally biased region" description="Basic and acidic residues" evidence="1">
    <location>
        <begin position="1"/>
        <end position="17"/>
    </location>
</feature>
<feature type="non-terminal residue" evidence="2">
    <location>
        <position position="1"/>
    </location>
</feature>
<sequence length="94" mass="10183">HPRLPVEHLRRSDHHAGADPVLAGRVGPADVDVPRLRLRVVPAGQPGPGLDPGVVPAGLPRRGHQQGVQRGQVRRDGGPLPHRCRLQQRDRAPL</sequence>
<organism evidence="2">
    <name type="scientific">uncultured Frankineae bacterium</name>
    <dbReference type="NCBI Taxonomy" id="437475"/>
    <lineage>
        <taxon>Bacteria</taxon>
        <taxon>Bacillati</taxon>
        <taxon>Actinomycetota</taxon>
        <taxon>Actinomycetes</taxon>
        <taxon>Frankiales</taxon>
        <taxon>environmental samples</taxon>
    </lineage>
</organism>
<accession>A0A6J4KKU8</accession>
<reference evidence="2" key="1">
    <citation type="submission" date="2020-02" db="EMBL/GenBank/DDBJ databases">
        <authorList>
            <person name="Meier V. D."/>
        </authorList>
    </citation>
    <scope>NUCLEOTIDE SEQUENCE</scope>
    <source>
        <strain evidence="2">AVDCRST_MAG07</strain>
    </source>
</reference>
<gene>
    <name evidence="2" type="ORF">AVDCRST_MAG07-324</name>
</gene>
<protein>
    <submittedName>
        <fullName evidence="2">Na+/solute symporter</fullName>
    </submittedName>
</protein>
<feature type="non-terminal residue" evidence="2">
    <location>
        <position position="94"/>
    </location>
</feature>
<evidence type="ECO:0000313" key="2">
    <source>
        <dbReference type="EMBL" id="CAA9308836.1"/>
    </source>
</evidence>